<keyword evidence="4 5" id="KW-0472">Membrane</keyword>
<name>A0A942U5W5_9BACI</name>
<dbReference type="Proteomes" id="UP000679749">
    <property type="component" value="Unassembled WGS sequence"/>
</dbReference>
<protein>
    <submittedName>
        <fullName evidence="7">Ferric reductase-like transmembrane domain-containing protein</fullName>
    </submittedName>
</protein>
<feature type="transmembrane region" description="Helical" evidence="5">
    <location>
        <begin position="142"/>
        <end position="163"/>
    </location>
</feature>
<evidence type="ECO:0000313" key="8">
    <source>
        <dbReference type="Proteomes" id="UP000679749"/>
    </source>
</evidence>
<evidence type="ECO:0000259" key="6">
    <source>
        <dbReference type="Pfam" id="PF01794"/>
    </source>
</evidence>
<keyword evidence="3 5" id="KW-1133">Transmembrane helix</keyword>
<dbReference type="Pfam" id="PF01794">
    <property type="entry name" value="Ferric_reduct"/>
    <property type="match status" value="1"/>
</dbReference>
<dbReference type="AlphaFoldDB" id="A0A942U5W5"/>
<keyword evidence="2 5" id="KW-0812">Transmembrane</keyword>
<sequence length="174" mass="19922">MFEWYLIRTTGTIAYVLLYLSVMIGLYTQVQKKRKQKIAVPLIWHGSLSNWAFILTLGHVVITLIDKYMSFQWFEVPIPFQTDYQPIPMALGILALYFLILTIVTSKARKAIGYQAFRKVHALNPILYIFTTMHGLIMGSDFQGVIVAAVNLLPFMVFGILLLKDKKELDAPYS</sequence>
<evidence type="ECO:0000256" key="2">
    <source>
        <dbReference type="ARBA" id="ARBA00022692"/>
    </source>
</evidence>
<feature type="domain" description="Ferric oxidoreductase" evidence="6">
    <location>
        <begin position="10"/>
        <end position="131"/>
    </location>
</feature>
<organism evidence="7 8">
    <name type="scientific">Neobacillus rhizophilus</name>
    <dbReference type="NCBI Taxonomy" id="2833579"/>
    <lineage>
        <taxon>Bacteria</taxon>
        <taxon>Bacillati</taxon>
        <taxon>Bacillota</taxon>
        <taxon>Bacilli</taxon>
        <taxon>Bacillales</taxon>
        <taxon>Bacillaceae</taxon>
        <taxon>Neobacillus</taxon>
    </lineage>
</organism>
<dbReference type="GO" id="GO:0016020">
    <property type="term" value="C:membrane"/>
    <property type="evidence" value="ECO:0007669"/>
    <property type="project" value="UniProtKB-SubCell"/>
</dbReference>
<feature type="transmembrane region" description="Helical" evidence="5">
    <location>
        <begin position="116"/>
        <end position="136"/>
    </location>
</feature>
<evidence type="ECO:0000256" key="5">
    <source>
        <dbReference type="SAM" id="Phobius"/>
    </source>
</evidence>
<accession>A0A942U5W5</accession>
<evidence type="ECO:0000256" key="1">
    <source>
        <dbReference type="ARBA" id="ARBA00004141"/>
    </source>
</evidence>
<gene>
    <name evidence="7" type="ORF">KHA99_23075</name>
</gene>
<dbReference type="InterPro" id="IPR013130">
    <property type="entry name" value="Fe3_Rdtase_TM_dom"/>
</dbReference>
<keyword evidence="8" id="KW-1185">Reference proteome</keyword>
<comment type="subcellular location">
    <subcellularLocation>
        <location evidence="1">Membrane</location>
        <topology evidence="1">Multi-pass membrane protein</topology>
    </subcellularLocation>
</comment>
<dbReference type="RefSeq" id="WP_213119847.1">
    <property type="nucleotide sequence ID" value="NZ_JAGYPF010000005.1"/>
</dbReference>
<evidence type="ECO:0000256" key="4">
    <source>
        <dbReference type="ARBA" id="ARBA00023136"/>
    </source>
</evidence>
<proteinExistence type="predicted"/>
<evidence type="ECO:0000256" key="3">
    <source>
        <dbReference type="ARBA" id="ARBA00022989"/>
    </source>
</evidence>
<reference evidence="7" key="1">
    <citation type="submission" date="2021-05" db="EMBL/GenBank/DDBJ databases">
        <title>Novel Bacillus species.</title>
        <authorList>
            <person name="Liu G."/>
        </authorList>
    </citation>
    <scope>NUCLEOTIDE SEQUENCE</scope>
    <source>
        <strain evidence="7">FJAT-49825</strain>
    </source>
</reference>
<feature type="transmembrane region" description="Helical" evidence="5">
    <location>
        <begin position="12"/>
        <end position="30"/>
    </location>
</feature>
<dbReference type="EMBL" id="JAGYPF010000005">
    <property type="protein sequence ID" value="MBS4215305.1"/>
    <property type="molecule type" value="Genomic_DNA"/>
</dbReference>
<feature type="transmembrane region" description="Helical" evidence="5">
    <location>
        <begin position="42"/>
        <end position="65"/>
    </location>
</feature>
<evidence type="ECO:0000313" key="7">
    <source>
        <dbReference type="EMBL" id="MBS4215305.1"/>
    </source>
</evidence>
<feature type="transmembrane region" description="Helical" evidence="5">
    <location>
        <begin position="85"/>
        <end position="104"/>
    </location>
</feature>
<comment type="caution">
    <text evidence="7">The sequence shown here is derived from an EMBL/GenBank/DDBJ whole genome shotgun (WGS) entry which is preliminary data.</text>
</comment>